<evidence type="ECO:0000256" key="4">
    <source>
        <dbReference type="ARBA" id="ARBA00022723"/>
    </source>
</evidence>
<keyword evidence="8" id="KW-0812">Transmembrane</keyword>
<keyword evidence="3 7" id="KW-0808">Transferase</keyword>
<comment type="similarity">
    <text evidence="2 7">Belongs to the FPP/GGPP synthase family.</text>
</comment>
<keyword evidence="4" id="KW-0479">Metal-binding</keyword>
<evidence type="ECO:0000313" key="10">
    <source>
        <dbReference type="Proteomes" id="UP001530377"/>
    </source>
</evidence>
<dbReference type="FunFam" id="1.10.600.10:FF:000001">
    <property type="entry name" value="Geranylgeranyl diphosphate synthase"/>
    <property type="match status" value="1"/>
</dbReference>
<evidence type="ECO:0000256" key="7">
    <source>
        <dbReference type="RuleBase" id="RU004466"/>
    </source>
</evidence>
<proteinExistence type="inferred from homology"/>
<dbReference type="PROSITE" id="PS00444">
    <property type="entry name" value="POLYPRENYL_SYNTHASE_2"/>
    <property type="match status" value="1"/>
</dbReference>
<evidence type="ECO:0000256" key="3">
    <source>
        <dbReference type="ARBA" id="ARBA00022679"/>
    </source>
</evidence>
<reference evidence="9 10" key="1">
    <citation type="submission" date="2024-10" db="EMBL/GenBank/DDBJ databases">
        <title>Updated reference genomes for cyclostephanoid diatoms.</title>
        <authorList>
            <person name="Roberts W.R."/>
            <person name="Alverson A.J."/>
        </authorList>
    </citation>
    <scope>NUCLEOTIDE SEQUENCE [LARGE SCALE GENOMIC DNA]</scope>
    <source>
        <strain evidence="9 10">AJA228-03</strain>
    </source>
</reference>
<evidence type="ECO:0000256" key="5">
    <source>
        <dbReference type="ARBA" id="ARBA00022842"/>
    </source>
</evidence>
<dbReference type="GO" id="GO:0046872">
    <property type="term" value="F:metal ion binding"/>
    <property type="evidence" value="ECO:0007669"/>
    <property type="project" value="UniProtKB-KW"/>
</dbReference>
<protein>
    <recommendedName>
        <fullName evidence="11">Geranylgeranyl diphosphate synthase</fullName>
    </recommendedName>
</protein>
<dbReference type="CDD" id="cd00685">
    <property type="entry name" value="Trans_IPPS_HT"/>
    <property type="match status" value="1"/>
</dbReference>
<sequence length="416" mass="44412">MCVCGCGSVVLRRCRHRCCRWLLGSCNTPPSIAFPPSPPLPSNPLIDIESPPRPFHGHTHKKKMTRFSPMYAAIFFCAMSGGCATAFVPSKELSSPSPVTDRTTTTTTTYSLNVAATTASDFSLDEYLKSKLGPIERALEGSVASRIPQTDRICEAMSYSLMAGGKRIRPVLCIAACEMLGGNQDDAMPTAVALEMIHTMSLIHDDLPAMDDDDLRRGKPTCHVVYGEDVAILAGDALLSTSFEHVARHTKGVPADRVLDVIARLGKSVGAEGLAGGQVMDLECEGKAGTTLDELKWIHLHKTATLLQVAVASGAIIGGATPEEIVACEKFAMDIGLAFQVADDILDVTASSEDLGKTAGKDEATDKTTYVKLLGLEESKRYARELIDGAKGCLAPFGDRAAPLLAIADFIVDRKN</sequence>
<comment type="caution">
    <text evidence="9">The sequence shown here is derived from an EMBL/GenBank/DDBJ whole genome shotgun (WGS) entry which is preliminary data.</text>
</comment>
<dbReference type="Pfam" id="PF00348">
    <property type="entry name" value="polyprenyl_synt"/>
    <property type="match status" value="1"/>
</dbReference>
<dbReference type="Proteomes" id="UP001530377">
    <property type="component" value="Unassembled WGS sequence"/>
</dbReference>
<evidence type="ECO:0008006" key="11">
    <source>
        <dbReference type="Google" id="ProtNLM"/>
    </source>
</evidence>
<dbReference type="InterPro" id="IPR033749">
    <property type="entry name" value="Polyprenyl_synt_CS"/>
</dbReference>
<dbReference type="SFLD" id="SFLDG01017">
    <property type="entry name" value="Polyprenyl_Transferase_Like"/>
    <property type="match status" value="1"/>
</dbReference>
<dbReference type="GO" id="GO:0008299">
    <property type="term" value="P:isoprenoid biosynthetic process"/>
    <property type="evidence" value="ECO:0007669"/>
    <property type="project" value="UniProtKB-KW"/>
</dbReference>
<dbReference type="Gene3D" id="1.10.600.10">
    <property type="entry name" value="Farnesyl Diphosphate Synthase"/>
    <property type="match status" value="1"/>
</dbReference>
<dbReference type="PROSITE" id="PS00723">
    <property type="entry name" value="POLYPRENYL_SYNTHASE_1"/>
    <property type="match status" value="1"/>
</dbReference>
<dbReference type="InterPro" id="IPR000092">
    <property type="entry name" value="Polyprenyl_synt"/>
</dbReference>
<evidence type="ECO:0000256" key="2">
    <source>
        <dbReference type="ARBA" id="ARBA00006706"/>
    </source>
</evidence>
<dbReference type="GO" id="GO:0016740">
    <property type="term" value="F:transferase activity"/>
    <property type="evidence" value="ECO:0007669"/>
    <property type="project" value="UniProtKB-KW"/>
</dbReference>
<dbReference type="SFLD" id="SFLDS00005">
    <property type="entry name" value="Isoprenoid_Synthase_Type_I"/>
    <property type="match status" value="1"/>
</dbReference>
<dbReference type="PANTHER" id="PTHR43281">
    <property type="entry name" value="FARNESYL DIPHOSPHATE SYNTHASE"/>
    <property type="match status" value="1"/>
</dbReference>
<gene>
    <name evidence="9" type="ORF">ACHAXA_003498</name>
</gene>
<keyword evidence="5" id="KW-0460">Magnesium</keyword>
<keyword evidence="10" id="KW-1185">Reference proteome</keyword>
<keyword evidence="6" id="KW-0414">Isoprene biosynthesis</keyword>
<organism evidence="9 10">
    <name type="scientific">Cyclostephanos tholiformis</name>
    <dbReference type="NCBI Taxonomy" id="382380"/>
    <lineage>
        <taxon>Eukaryota</taxon>
        <taxon>Sar</taxon>
        <taxon>Stramenopiles</taxon>
        <taxon>Ochrophyta</taxon>
        <taxon>Bacillariophyta</taxon>
        <taxon>Coscinodiscophyceae</taxon>
        <taxon>Thalassiosirophycidae</taxon>
        <taxon>Stephanodiscales</taxon>
        <taxon>Stephanodiscaceae</taxon>
        <taxon>Cyclostephanos</taxon>
    </lineage>
</organism>
<dbReference type="SUPFAM" id="SSF48576">
    <property type="entry name" value="Terpenoid synthases"/>
    <property type="match status" value="1"/>
</dbReference>
<evidence type="ECO:0000256" key="8">
    <source>
        <dbReference type="SAM" id="Phobius"/>
    </source>
</evidence>
<evidence type="ECO:0000256" key="1">
    <source>
        <dbReference type="ARBA" id="ARBA00001946"/>
    </source>
</evidence>
<feature type="transmembrane region" description="Helical" evidence="8">
    <location>
        <begin position="70"/>
        <end position="88"/>
    </location>
</feature>
<evidence type="ECO:0000313" key="9">
    <source>
        <dbReference type="EMBL" id="KAL3823219.1"/>
    </source>
</evidence>
<dbReference type="AlphaFoldDB" id="A0ABD3SFA2"/>
<dbReference type="InterPro" id="IPR053378">
    <property type="entry name" value="Prenyl_diphosphate_synthase"/>
</dbReference>
<accession>A0ABD3SFA2</accession>
<dbReference type="PANTHER" id="PTHR43281:SF1">
    <property type="entry name" value="FARNESYL DIPHOSPHATE SYNTHASE"/>
    <property type="match status" value="1"/>
</dbReference>
<comment type="cofactor">
    <cofactor evidence="1">
        <name>Mg(2+)</name>
        <dbReference type="ChEBI" id="CHEBI:18420"/>
    </cofactor>
</comment>
<dbReference type="GO" id="GO:0005737">
    <property type="term" value="C:cytoplasm"/>
    <property type="evidence" value="ECO:0007669"/>
    <property type="project" value="UniProtKB-ARBA"/>
</dbReference>
<dbReference type="NCBIfam" id="NF045485">
    <property type="entry name" value="FPPsyn"/>
    <property type="match status" value="1"/>
</dbReference>
<dbReference type="InterPro" id="IPR008949">
    <property type="entry name" value="Isoprenoid_synthase_dom_sf"/>
</dbReference>
<evidence type="ECO:0000256" key="6">
    <source>
        <dbReference type="ARBA" id="ARBA00023229"/>
    </source>
</evidence>
<name>A0ABD3SFA2_9STRA</name>
<dbReference type="EMBL" id="JALLPB020000043">
    <property type="protein sequence ID" value="KAL3823219.1"/>
    <property type="molecule type" value="Genomic_DNA"/>
</dbReference>
<keyword evidence="8" id="KW-0472">Membrane</keyword>
<keyword evidence="8" id="KW-1133">Transmembrane helix</keyword>